<gene>
    <name evidence="2" type="ORF">K503DRAFT_718680</name>
</gene>
<dbReference type="InterPro" id="IPR011009">
    <property type="entry name" value="Kinase-like_dom_sf"/>
</dbReference>
<dbReference type="PANTHER" id="PTHR36091:SF2">
    <property type="entry name" value="AMINOGLYCOSIDE PHOSPHOTRANSFERASE DOMAIN-CONTAINING PROTEIN"/>
    <property type="match status" value="1"/>
</dbReference>
<accession>A0A1B7MZU3</accession>
<sequence>MISRKAARMSQQLSRCVATLTRLSSEHESFFHYNSGRWLYNEREQLAARKVQFNVDALKQVAASAAGAKRCISMVKSNEGSFNRIFTLKFDNGSELIAKIPCPLVTPQHLCTASEVATMEYARTILGLPIPKVLDWSARADGTSVGVEYILMEKVEGVELSHRYKNFREEGIKFVYQVNSMEQSFVSRRFSQIGSLYFKEDVEPALQARPLYAEGEDDDDASERFRIGPYVDWSVWRGARADLALDRGPWPDALSFVQAVVNIQQAWLKRFAPVRSPNDVFSFSGLDTSPDIHVRLLDQVLAIAPYLLPPDNLSFPVLWHTDLHGGNIMIKAEGAPDITGIIDWQGMSVAPLFIQCVYPKFVKYTGDDRIVLPPGLKLPELPPDFDQYSEDEQTFIKGQYRLAIFYKSYEASIAYNSPHQLAIHGYPDSDIDHLKVFVGSSSRTWFDGAHHLFQYLLEIEENWDEIAPGTAFPDCWHKVDIEQYHRDYARLETYDDCASRLIDKLQIEGNGWVSNERYKEVRAKCDELQKSWDVDTNGGPFPFQDGAPFDILS</sequence>
<dbReference type="Pfam" id="PF01636">
    <property type="entry name" value="APH"/>
    <property type="match status" value="1"/>
</dbReference>
<evidence type="ECO:0000259" key="1">
    <source>
        <dbReference type="Pfam" id="PF01636"/>
    </source>
</evidence>
<dbReference type="SUPFAM" id="SSF56112">
    <property type="entry name" value="Protein kinase-like (PK-like)"/>
    <property type="match status" value="1"/>
</dbReference>
<dbReference type="Proteomes" id="UP000092154">
    <property type="component" value="Unassembled WGS sequence"/>
</dbReference>
<dbReference type="EMBL" id="KV448312">
    <property type="protein sequence ID" value="OAX38107.1"/>
    <property type="molecule type" value="Genomic_DNA"/>
</dbReference>
<protein>
    <recommendedName>
        <fullName evidence="1">Aminoglycoside phosphotransferase domain-containing protein</fullName>
    </recommendedName>
</protein>
<reference evidence="2 3" key="1">
    <citation type="submission" date="2016-06" db="EMBL/GenBank/DDBJ databases">
        <title>Comparative genomics of the ectomycorrhizal sister species Rhizopogon vinicolor and Rhizopogon vesiculosus (Basidiomycota: Boletales) reveals a divergence of the mating type B locus.</title>
        <authorList>
            <consortium name="DOE Joint Genome Institute"/>
            <person name="Mujic A.B."/>
            <person name="Kuo A."/>
            <person name="Tritt A."/>
            <person name="Lipzen A."/>
            <person name="Chen C."/>
            <person name="Johnson J."/>
            <person name="Sharma A."/>
            <person name="Barry K."/>
            <person name="Grigoriev I.V."/>
            <person name="Spatafora J.W."/>
        </authorList>
    </citation>
    <scope>NUCLEOTIDE SEQUENCE [LARGE SCALE GENOMIC DNA]</scope>
    <source>
        <strain evidence="2 3">AM-OR11-026</strain>
    </source>
</reference>
<dbReference type="InParanoid" id="A0A1B7MZU3"/>
<name>A0A1B7MZU3_9AGAM</name>
<dbReference type="InterPro" id="IPR051035">
    <property type="entry name" value="Mito_inheritance_9"/>
</dbReference>
<feature type="domain" description="Aminoglycoside phosphotransferase" evidence="1">
    <location>
        <begin position="295"/>
        <end position="352"/>
    </location>
</feature>
<dbReference type="OrthoDB" id="2831558at2759"/>
<keyword evidence="3" id="KW-1185">Reference proteome</keyword>
<organism evidence="2 3">
    <name type="scientific">Rhizopogon vinicolor AM-OR11-026</name>
    <dbReference type="NCBI Taxonomy" id="1314800"/>
    <lineage>
        <taxon>Eukaryota</taxon>
        <taxon>Fungi</taxon>
        <taxon>Dikarya</taxon>
        <taxon>Basidiomycota</taxon>
        <taxon>Agaricomycotina</taxon>
        <taxon>Agaricomycetes</taxon>
        <taxon>Agaricomycetidae</taxon>
        <taxon>Boletales</taxon>
        <taxon>Suillineae</taxon>
        <taxon>Rhizopogonaceae</taxon>
        <taxon>Rhizopogon</taxon>
    </lineage>
</organism>
<proteinExistence type="predicted"/>
<evidence type="ECO:0000313" key="3">
    <source>
        <dbReference type="Proteomes" id="UP000092154"/>
    </source>
</evidence>
<dbReference type="PANTHER" id="PTHR36091">
    <property type="entry name" value="ALTERED INHERITANCE OF MITOCHONDRIA PROTEIN 9, MITOCHONDRIAL"/>
    <property type="match status" value="1"/>
</dbReference>
<dbReference type="GO" id="GO:0005739">
    <property type="term" value="C:mitochondrion"/>
    <property type="evidence" value="ECO:0007669"/>
    <property type="project" value="TreeGrafter"/>
</dbReference>
<dbReference type="InterPro" id="IPR002575">
    <property type="entry name" value="Aminoglycoside_PTrfase"/>
</dbReference>
<evidence type="ECO:0000313" key="2">
    <source>
        <dbReference type="EMBL" id="OAX38107.1"/>
    </source>
</evidence>
<dbReference type="STRING" id="1314800.A0A1B7MZU3"/>
<dbReference type="AlphaFoldDB" id="A0A1B7MZU3"/>
<dbReference type="Gene3D" id="3.90.1200.10">
    <property type="match status" value="1"/>
</dbReference>